<evidence type="ECO:0000313" key="3">
    <source>
        <dbReference type="Proteomes" id="UP000729357"/>
    </source>
</evidence>
<proteinExistence type="predicted"/>
<comment type="caution">
    <text evidence="2">The sequence shown here is derived from an EMBL/GenBank/DDBJ whole genome shotgun (WGS) entry which is preliminary data.</text>
</comment>
<evidence type="ECO:0000313" key="2">
    <source>
        <dbReference type="EMBL" id="KAG9924358.1"/>
    </source>
</evidence>
<feature type="compositionally biased region" description="Polar residues" evidence="1">
    <location>
        <begin position="20"/>
        <end position="29"/>
    </location>
</feature>
<feature type="compositionally biased region" description="Polar residues" evidence="1">
    <location>
        <begin position="1"/>
        <end position="12"/>
    </location>
</feature>
<sequence length="72" mass="7802">MAYSQSPASDASSDLYAEVDTSSQPNLTSRSRHQVASPASDQMYDDSPVPPPAQSKGKRRFGAEDHHTQVPQ</sequence>
<keyword evidence="3" id="KW-1185">Reference proteome</keyword>
<dbReference type="EMBL" id="JAHFXS010007708">
    <property type="protein sequence ID" value="KAG9924358.1"/>
    <property type="molecule type" value="Genomic_DNA"/>
</dbReference>
<organism evidence="2 3">
    <name type="scientific">Aureobasidium melanogenum</name>
    <name type="common">Aureobasidium pullulans var. melanogenum</name>
    <dbReference type="NCBI Taxonomy" id="46634"/>
    <lineage>
        <taxon>Eukaryota</taxon>
        <taxon>Fungi</taxon>
        <taxon>Dikarya</taxon>
        <taxon>Ascomycota</taxon>
        <taxon>Pezizomycotina</taxon>
        <taxon>Dothideomycetes</taxon>
        <taxon>Dothideomycetidae</taxon>
        <taxon>Dothideales</taxon>
        <taxon>Saccotheciaceae</taxon>
        <taxon>Aureobasidium</taxon>
    </lineage>
</organism>
<evidence type="ECO:0000256" key="1">
    <source>
        <dbReference type="SAM" id="MobiDB-lite"/>
    </source>
</evidence>
<gene>
    <name evidence="2" type="ORF">KCU98_g21642</name>
</gene>
<name>A0A9P8JFS0_AURME</name>
<feature type="non-terminal residue" evidence="2">
    <location>
        <position position="72"/>
    </location>
</feature>
<feature type="region of interest" description="Disordered" evidence="1">
    <location>
        <begin position="1"/>
        <end position="72"/>
    </location>
</feature>
<dbReference type="AlphaFoldDB" id="A0A9P8JFS0"/>
<protein>
    <submittedName>
        <fullName evidence="2">Uncharacterized protein</fullName>
    </submittedName>
</protein>
<reference evidence="2" key="2">
    <citation type="submission" date="2021-08" db="EMBL/GenBank/DDBJ databases">
        <authorList>
            <person name="Gostincar C."/>
            <person name="Sun X."/>
            <person name="Song Z."/>
            <person name="Gunde-Cimerman N."/>
        </authorList>
    </citation>
    <scope>NUCLEOTIDE SEQUENCE</scope>
    <source>
        <strain evidence="2">EXF-9298</strain>
    </source>
</reference>
<dbReference type="Proteomes" id="UP000729357">
    <property type="component" value="Unassembled WGS sequence"/>
</dbReference>
<accession>A0A9P8JFS0</accession>
<feature type="compositionally biased region" description="Basic and acidic residues" evidence="1">
    <location>
        <begin position="61"/>
        <end position="72"/>
    </location>
</feature>
<reference evidence="2" key="1">
    <citation type="journal article" date="2021" name="J Fungi (Basel)">
        <title>Virulence traits and population genomics of the black yeast Aureobasidium melanogenum.</title>
        <authorList>
            <person name="Cernosa A."/>
            <person name="Sun X."/>
            <person name="Gostincar C."/>
            <person name="Fang C."/>
            <person name="Gunde-Cimerman N."/>
            <person name="Song Z."/>
        </authorList>
    </citation>
    <scope>NUCLEOTIDE SEQUENCE</scope>
    <source>
        <strain evidence="2">EXF-9298</strain>
    </source>
</reference>